<dbReference type="VEuPathDB" id="FungiDB:PHYBLDRAFT_140530"/>
<evidence type="ECO:0000313" key="1">
    <source>
        <dbReference type="EMBL" id="OAD78453.1"/>
    </source>
</evidence>
<gene>
    <name evidence="1" type="ORF">PHYBLDRAFT_140530</name>
</gene>
<dbReference type="GeneID" id="28991328"/>
<reference evidence="2" key="1">
    <citation type="submission" date="2015-06" db="EMBL/GenBank/DDBJ databases">
        <title>Expansion of signal transduction pathways in fungi by whole-genome duplication.</title>
        <authorList>
            <consortium name="DOE Joint Genome Institute"/>
            <person name="Corrochano L.M."/>
            <person name="Kuo A."/>
            <person name="Marcet-Houben M."/>
            <person name="Polaino S."/>
            <person name="Salamov A."/>
            <person name="Villalobos J.M."/>
            <person name="Alvarez M.I."/>
            <person name="Avalos J."/>
            <person name="Benito E.P."/>
            <person name="Benoit I."/>
            <person name="Burger G."/>
            <person name="Camino L.P."/>
            <person name="Canovas D."/>
            <person name="Cerda-Olmedo E."/>
            <person name="Cheng J.-F."/>
            <person name="Dominguez A."/>
            <person name="Elias M."/>
            <person name="Eslava A.P."/>
            <person name="Glaser F."/>
            <person name="Grimwood J."/>
            <person name="Gutierrez G."/>
            <person name="Heitman J."/>
            <person name="Henrissat B."/>
            <person name="Iturriaga E.A."/>
            <person name="Lang B.F."/>
            <person name="Lavin J.L."/>
            <person name="Lee S."/>
            <person name="Li W."/>
            <person name="Lindquist E."/>
            <person name="Lopez-Garcia S."/>
            <person name="Luque E.M."/>
            <person name="Marcos A.T."/>
            <person name="Martin J."/>
            <person name="McCluskey K."/>
            <person name="Medina H.R."/>
            <person name="Miralles-Duran A."/>
            <person name="Miyazaki A."/>
            <person name="Munoz-Torres E."/>
            <person name="Oguiza J.A."/>
            <person name="Ohm R."/>
            <person name="Olmedo M."/>
            <person name="Orejas M."/>
            <person name="Ortiz-Castellanos L."/>
            <person name="Pisabarro A.G."/>
            <person name="Rodriguez-Romero J."/>
            <person name="Ruiz-Herrera J."/>
            <person name="Ruiz-Vazquez R."/>
            <person name="Sanz C."/>
            <person name="Schackwitz W."/>
            <person name="Schmutz J."/>
            <person name="Shahriari M."/>
            <person name="Shelest E."/>
            <person name="Silva-Franco F."/>
            <person name="Soanes D."/>
            <person name="Syed K."/>
            <person name="Tagua V.G."/>
            <person name="Talbot N.J."/>
            <person name="Thon M."/>
            <person name="De vries R.P."/>
            <person name="Wiebenga A."/>
            <person name="Yadav J.S."/>
            <person name="Braun E.L."/>
            <person name="Baker S."/>
            <person name="Garre V."/>
            <person name="Horwitz B."/>
            <person name="Torres-Martinez S."/>
            <person name="Idnurm A."/>
            <person name="Herrera-Estrella A."/>
            <person name="Gabaldon T."/>
            <person name="Grigoriev I.V."/>
        </authorList>
    </citation>
    <scope>NUCLEOTIDE SEQUENCE [LARGE SCALE GENOMIC DNA]</scope>
    <source>
        <strain evidence="2">NRRL 1555(-)</strain>
    </source>
</reference>
<sequence>MSFVGIELTIYRLLYDTNALLNSPTEGIKMLPLNVVVKVKASEWELCLDRIQSLCSTKWNKCRKLRARELMYGETKKCHREGFYISDRNVCFAQKDTKLCYCEVTIFIKQYINNPEVILICMINDHTNYVSGDASEIRTLPLPSEAIKIIEDQLKGGSTCRNTRISMKNFLYKFHPDENKSLDIWMREKLPSQNYCIFSGDLSACNNNAQHFAFGFQSSSQMMLMRISESFCLDATHNISARNIEILYSLVTHHSDTAKGSSVAYIITNDHSVGPINQWLHNLDSKVKLDASYTSEQPGKYKYELKEFRHYIQSQQQFLAYFEHKLIGTEELLRRWERPYVANDHQRYLTNNYIES</sequence>
<proteinExistence type="predicted"/>
<accession>A0A162UWL1</accession>
<evidence type="ECO:0000313" key="2">
    <source>
        <dbReference type="Proteomes" id="UP000077315"/>
    </source>
</evidence>
<protein>
    <submittedName>
        <fullName evidence="1">Uncharacterized protein</fullName>
    </submittedName>
</protein>
<dbReference type="Proteomes" id="UP000077315">
    <property type="component" value="Unassembled WGS sequence"/>
</dbReference>
<name>A0A162UWL1_PHYB8</name>
<organism evidence="1 2">
    <name type="scientific">Phycomyces blakesleeanus (strain ATCC 8743b / DSM 1359 / FGSC 10004 / NBRC 33097 / NRRL 1555)</name>
    <dbReference type="NCBI Taxonomy" id="763407"/>
    <lineage>
        <taxon>Eukaryota</taxon>
        <taxon>Fungi</taxon>
        <taxon>Fungi incertae sedis</taxon>
        <taxon>Mucoromycota</taxon>
        <taxon>Mucoromycotina</taxon>
        <taxon>Mucoromycetes</taxon>
        <taxon>Mucorales</taxon>
        <taxon>Phycomycetaceae</taxon>
        <taxon>Phycomyces</taxon>
    </lineage>
</organism>
<dbReference type="InParanoid" id="A0A162UWL1"/>
<keyword evidence="2" id="KW-1185">Reference proteome</keyword>
<dbReference type="STRING" id="763407.A0A162UWL1"/>
<dbReference type="RefSeq" id="XP_018296493.1">
    <property type="nucleotide sequence ID" value="XM_018430422.1"/>
</dbReference>
<dbReference type="OrthoDB" id="2430203at2759"/>
<dbReference type="EMBL" id="KV440973">
    <property type="protein sequence ID" value="OAD78453.1"/>
    <property type="molecule type" value="Genomic_DNA"/>
</dbReference>
<dbReference type="AlphaFoldDB" id="A0A162UWL1"/>